<comment type="caution">
    <text evidence="2">The sequence shown here is derived from an EMBL/GenBank/DDBJ whole genome shotgun (WGS) entry which is preliminary data.</text>
</comment>
<accession>A0AAV4B8Z2</accession>
<feature type="region of interest" description="Disordered" evidence="1">
    <location>
        <begin position="1"/>
        <end position="30"/>
    </location>
</feature>
<name>A0AAV4B8Z2_9GAST</name>
<evidence type="ECO:0000256" key="1">
    <source>
        <dbReference type="SAM" id="MobiDB-lite"/>
    </source>
</evidence>
<gene>
    <name evidence="2" type="ORF">PoB_004207500</name>
</gene>
<dbReference type="Proteomes" id="UP000735302">
    <property type="component" value="Unassembled WGS sequence"/>
</dbReference>
<feature type="compositionally biased region" description="Polar residues" evidence="1">
    <location>
        <begin position="1"/>
        <end position="17"/>
    </location>
</feature>
<proteinExistence type="predicted"/>
<evidence type="ECO:0000313" key="3">
    <source>
        <dbReference type="Proteomes" id="UP000735302"/>
    </source>
</evidence>
<dbReference type="AlphaFoldDB" id="A0AAV4B8Z2"/>
<sequence length="137" mass="15548">MNSPNLDSVSTTSLNRKGSTEVKLRNGRRNQATLNRRSDVFSLFRYSSMRLRVDLRKRRARSEYIPPAKPPFPHATRQCRGVVRFFGGRESILNHWTARRRSVSWTGASRSCPKPRPNEPVVVGGRCGLVELNSPAL</sequence>
<keyword evidence="3" id="KW-1185">Reference proteome</keyword>
<dbReference type="EMBL" id="BLXT01004610">
    <property type="protein sequence ID" value="GFO15570.1"/>
    <property type="molecule type" value="Genomic_DNA"/>
</dbReference>
<protein>
    <submittedName>
        <fullName evidence="2">Uncharacterized protein</fullName>
    </submittedName>
</protein>
<reference evidence="2 3" key="1">
    <citation type="journal article" date="2021" name="Elife">
        <title>Chloroplast acquisition without the gene transfer in kleptoplastic sea slugs, Plakobranchus ocellatus.</title>
        <authorList>
            <person name="Maeda T."/>
            <person name="Takahashi S."/>
            <person name="Yoshida T."/>
            <person name="Shimamura S."/>
            <person name="Takaki Y."/>
            <person name="Nagai Y."/>
            <person name="Toyoda A."/>
            <person name="Suzuki Y."/>
            <person name="Arimoto A."/>
            <person name="Ishii H."/>
            <person name="Satoh N."/>
            <person name="Nishiyama T."/>
            <person name="Hasebe M."/>
            <person name="Maruyama T."/>
            <person name="Minagawa J."/>
            <person name="Obokata J."/>
            <person name="Shigenobu S."/>
        </authorList>
    </citation>
    <scope>NUCLEOTIDE SEQUENCE [LARGE SCALE GENOMIC DNA]</scope>
</reference>
<evidence type="ECO:0000313" key="2">
    <source>
        <dbReference type="EMBL" id="GFO15570.1"/>
    </source>
</evidence>
<organism evidence="2 3">
    <name type="scientific">Plakobranchus ocellatus</name>
    <dbReference type="NCBI Taxonomy" id="259542"/>
    <lineage>
        <taxon>Eukaryota</taxon>
        <taxon>Metazoa</taxon>
        <taxon>Spiralia</taxon>
        <taxon>Lophotrochozoa</taxon>
        <taxon>Mollusca</taxon>
        <taxon>Gastropoda</taxon>
        <taxon>Heterobranchia</taxon>
        <taxon>Euthyneura</taxon>
        <taxon>Panpulmonata</taxon>
        <taxon>Sacoglossa</taxon>
        <taxon>Placobranchoidea</taxon>
        <taxon>Plakobranchidae</taxon>
        <taxon>Plakobranchus</taxon>
    </lineage>
</organism>